<comment type="similarity">
    <text evidence="1 4">Belongs to the aldehyde dehydrogenase family.</text>
</comment>
<evidence type="ECO:0000256" key="2">
    <source>
        <dbReference type="ARBA" id="ARBA00023002"/>
    </source>
</evidence>
<evidence type="ECO:0000256" key="1">
    <source>
        <dbReference type="ARBA" id="ARBA00009986"/>
    </source>
</evidence>
<dbReference type="PANTHER" id="PTHR43570:SF16">
    <property type="entry name" value="ALDEHYDE DEHYDROGENASE TYPE III, ISOFORM Q"/>
    <property type="match status" value="1"/>
</dbReference>
<keyword evidence="9" id="KW-1185">Reference proteome</keyword>
<evidence type="ECO:0000256" key="6">
    <source>
        <dbReference type="SAM" id="Phobius"/>
    </source>
</evidence>
<evidence type="ECO:0000313" key="8">
    <source>
        <dbReference type="EMBL" id="OCF56063.1"/>
    </source>
</evidence>
<evidence type="ECO:0000256" key="4">
    <source>
        <dbReference type="RuleBase" id="RU003345"/>
    </source>
</evidence>
<dbReference type="InterPro" id="IPR016162">
    <property type="entry name" value="Ald_DH_N"/>
</dbReference>
<dbReference type="GO" id="GO:0005737">
    <property type="term" value="C:cytoplasm"/>
    <property type="evidence" value="ECO:0007669"/>
    <property type="project" value="TreeGrafter"/>
</dbReference>
<dbReference type="InterPro" id="IPR012394">
    <property type="entry name" value="Aldehyde_DH_NAD(P)"/>
</dbReference>
<evidence type="ECO:0000256" key="3">
    <source>
        <dbReference type="PROSITE-ProRule" id="PRU10007"/>
    </source>
</evidence>
<dbReference type="PROSITE" id="PS00687">
    <property type="entry name" value="ALDEHYDE_DEHYDR_GLU"/>
    <property type="match status" value="1"/>
</dbReference>
<dbReference type="InterPro" id="IPR016161">
    <property type="entry name" value="Ald_DH/histidinol_DH"/>
</dbReference>
<organism evidence="8 9">
    <name type="scientific">Kwoniella mangroviensis CBS 10435</name>
    <dbReference type="NCBI Taxonomy" id="1331196"/>
    <lineage>
        <taxon>Eukaryota</taxon>
        <taxon>Fungi</taxon>
        <taxon>Dikarya</taxon>
        <taxon>Basidiomycota</taxon>
        <taxon>Agaricomycotina</taxon>
        <taxon>Tremellomycetes</taxon>
        <taxon>Tremellales</taxon>
        <taxon>Cryptococcaceae</taxon>
        <taxon>Kwoniella</taxon>
    </lineage>
</organism>
<dbReference type="AlphaFoldDB" id="A0A1B9IKR3"/>
<dbReference type="EMBL" id="KV700091">
    <property type="protein sequence ID" value="OCF56063.1"/>
    <property type="molecule type" value="Genomic_DNA"/>
</dbReference>
<dbReference type="Gene3D" id="3.40.605.10">
    <property type="entry name" value="Aldehyde Dehydrogenase, Chain A, domain 1"/>
    <property type="match status" value="1"/>
</dbReference>
<accession>A0A1B9IKR3</accession>
<dbReference type="FunFam" id="3.40.605.10:FF:000004">
    <property type="entry name" value="Aldehyde dehydrogenase"/>
    <property type="match status" value="1"/>
</dbReference>
<dbReference type="SUPFAM" id="SSF53720">
    <property type="entry name" value="ALDH-like"/>
    <property type="match status" value="1"/>
</dbReference>
<dbReference type="Pfam" id="PF00171">
    <property type="entry name" value="Aldedh"/>
    <property type="match status" value="1"/>
</dbReference>
<keyword evidence="2 4" id="KW-0560">Oxidoreductase</keyword>
<dbReference type="STRING" id="1331196.A0A1B9IKR3"/>
<reference evidence="9" key="2">
    <citation type="submission" date="2013-12" db="EMBL/GenBank/DDBJ databases">
        <title>Evolution of pathogenesis and genome organization in the Tremellales.</title>
        <authorList>
            <person name="Cuomo C."/>
            <person name="Litvintseva A."/>
            <person name="Heitman J."/>
            <person name="Chen Y."/>
            <person name="Sun S."/>
            <person name="Springer D."/>
            <person name="Dromer F."/>
            <person name="Young S."/>
            <person name="Zeng Q."/>
            <person name="Chapman S."/>
            <person name="Gujja S."/>
            <person name="Saif S."/>
            <person name="Birren B."/>
        </authorList>
    </citation>
    <scope>NUCLEOTIDE SEQUENCE [LARGE SCALE GENOMIC DNA]</scope>
    <source>
        <strain evidence="9">CBS 10435</strain>
    </source>
</reference>
<dbReference type="InterPro" id="IPR015590">
    <property type="entry name" value="Aldehyde_DH_dom"/>
</dbReference>
<dbReference type="InterPro" id="IPR016163">
    <property type="entry name" value="Ald_DH_C"/>
</dbReference>
<dbReference type="PANTHER" id="PTHR43570">
    <property type="entry name" value="ALDEHYDE DEHYDROGENASE"/>
    <property type="match status" value="1"/>
</dbReference>
<proteinExistence type="inferred from homology"/>
<dbReference type="GO" id="GO:0006081">
    <property type="term" value="P:aldehyde metabolic process"/>
    <property type="evidence" value="ECO:0007669"/>
    <property type="project" value="InterPro"/>
</dbReference>
<dbReference type="OrthoDB" id="440325at2759"/>
<keyword evidence="6" id="KW-0812">Transmembrane</keyword>
<feature type="transmembrane region" description="Helical" evidence="6">
    <location>
        <begin position="554"/>
        <end position="575"/>
    </location>
</feature>
<evidence type="ECO:0000313" key="9">
    <source>
        <dbReference type="Proteomes" id="UP000092583"/>
    </source>
</evidence>
<keyword evidence="6" id="KW-1133">Transmembrane helix</keyword>
<name>A0A1B9IKR3_9TREE</name>
<dbReference type="Proteomes" id="UP000092583">
    <property type="component" value="Unassembled WGS sequence"/>
</dbReference>
<dbReference type="Gene3D" id="3.40.309.10">
    <property type="entry name" value="Aldehyde Dehydrogenase, Chain A, domain 2"/>
    <property type="match status" value="1"/>
</dbReference>
<sequence length="580" mass="64604">MSDIEAVRDGSAQGQGDIPDYIPTSLEEIDKVGLRLPHLNIPYHTKPYQTNTDFVHRSPFFVYTTQIYARLNARFDSLATHSLAYRLYNLKQLGYLIKDNEKRIQAAVYTDLGKGGFDVSSGDLWPILNEIDLAVRRVKGWMKDESRIWDAMFSFKFMRPRIKKQPKGIISAWNFPWQLTLCPLIGAIAAGCPAVIKVSEHAPSSSALIAELLPRYLDPEGYAVVLGAAEESTKLLEKSWGHILYTGSGNVGKIVAAAAAKTLTPTTLELGGKSPVVVSSCANMKIAARRMFTIKQMAAGQICIAPDYVLVVKDKVNEFIDACKETVDTLFPPSPSPWSFLHTPQSSSMRNTGDFDRMISYIDRAEQQGKLVHRGEINKDNRRIGISLVKMNPNAEGESGGLVEDEVFGPVMAIIPVDDIDAAIRYINARPHPLALYVCASKRSVFKKVIDQTWSGSATWNDFAFATYARNLPFGGVGASGWGSYHGKDGFDTFTHHKSVLEIPYIFEPLMALRYPPLTNLRKILFKFLLCAGVGYSRPVSVEREESKLRRKKVVKWMTTILVGLVAVYLGGLRWRSWKG</sequence>
<evidence type="ECO:0000259" key="7">
    <source>
        <dbReference type="Pfam" id="PF00171"/>
    </source>
</evidence>
<feature type="active site" evidence="3">
    <location>
        <position position="269"/>
    </location>
</feature>
<dbReference type="GO" id="GO:0004029">
    <property type="term" value="F:aldehyde dehydrogenase (NAD+) activity"/>
    <property type="evidence" value="ECO:0007669"/>
    <property type="project" value="TreeGrafter"/>
</dbReference>
<evidence type="ECO:0000256" key="5">
    <source>
        <dbReference type="SAM" id="MobiDB-lite"/>
    </source>
</evidence>
<reference evidence="8 9" key="1">
    <citation type="submission" date="2013-07" db="EMBL/GenBank/DDBJ databases">
        <title>The Genome Sequence of Kwoniella mangroviensis CBS10435.</title>
        <authorList>
            <consortium name="The Broad Institute Genome Sequencing Platform"/>
            <person name="Cuomo C."/>
            <person name="Litvintseva A."/>
            <person name="Chen Y."/>
            <person name="Heitman J."/>
            <person name="Sun S."/>
            <person name="Springer D."/>
            <person name="Dromer F."/>
            <person name="Young S.K."/>
            <person name="Zeng Q."/>
            <person name="Gargeya S."/>
            <person name="Fitzgerald M."/>
            <person name="Abouelleil A."/>
            <person name="Alvarado L."/>
            <person name="Berlin A.M."/>
            <person name="Chapman S.B."/>
            <person name="Dewar J."/>
            <person name="Goldberg J."/>
            <person name="Griggs A."/>
            <person name="Gujja S."/>
            <person name="Hansen M."/>
            <person name="Howarth C."/>
            <person name="Imamovic A."/>
            <person name="Larimer J."/>
            <person name="McCowan C."/>
            <person name="Murphy C."/>
            <person name="Pearson M."/>
            <person name="Priest M."/>
            <person name="Roberts A."/>
            <person name="Saif S."/>
            <person name="Shea T."/>
            <person name="Sykes S."/>
            <person name="Wortman J."/>
            <person name="Nusbaum C."/>
            <person name="Birren B."/>
        </authorList>
    </citation>
    <scope>NUCLEOTIDE SEQUENCE [LARGE SCALE GENOMIC DNA]</scope>
    <source>
        <strain evidence="8 9">CBS 10435</strain>
    </source>
</reference>
<keyword evidence="6" id="KW-0472">Membrane</keyword>
<protein>
    <submittedName>
        <fullName evidence="8">Aldehyde dehydrogenase (NAD+)</fullName>
    </submittedName>
</protein>
<feature type="region of interest" description="Disordered" evidence="5">
    <location>
        <begin position="1"/>
        <end position="20"/>
    </location>
</feature>
<dbReference type="InterPro" id="IPR029510">
    <property type="entry name" value="Ald_DH_CS_GLU"/>
</dbReference>
<feature type="domain" description="Aldehyde dehydrogenase" evidence="7">
    <location>
        <begin position="72"/>
        <end position="500"/>
    </location>
</feature>
<gene>
    <name evidence="8" type="ORF">L486_06004</name>
</gene>